<sequence length="227" mass="25232">MAARPSGGAAREHIIVQAGGDKKVPSTSLPAIHARVFVIKEFENVLLRSEVSEHIVQYTPHQTADVLSNKVHHEVRLATLGQPYAKKKTVANETKIIPRFLERDEMRFLRVLNLFHGELNYTIYGSFPPETKFSSGNIPPKRDPHKAIAFIVFLLCFTPKKYYGRRMRARGGPDDRPPAVAVVAEYVESVYGFGGDAASSCQLLKCSKVVGEDCGSHSFLVRHLESS</sequence>
<proteinExistence type="predicted"/>
<dbReference type="EMBL" id="BGZK01000495">
    <property type="protein sequence ID" value="GBP47081.1"/>
    <property type="molecule type" value="Genomic_DNA"/>
</dbReference>
<accession>A0A4C1W7N1</accession>
<comment type="caution">
    <text evidence="1">The sequence shown here is derived from an EMBL/GenBank/DDBJ whole genome shotgun (WGS) entry which is preliminary data.</text>
</comment>
<evidence type="ECO:0000313" key="2">
    <source>
        <dbReference type="Proteomes" id="UP000299102"/>
    </source>
</evidence>
<dbReference type="AlphaFoldDB" id="A0A4C1W7N1"/>
<keyword evidence="2" id="KW-1185">Reference proteome</keyword>
<reference evidence="1 2" key="1">
    <citation type="journal article" date="2019" name="Commun. Biol.">
        <title>The bagworm genome reveals a unique fibroin gene that provides high tensile strength.</title>
        <authorList>
            <person name="Kono N."/>
            <person name="Nakamura H."/>
            <person name="Ohtoshi R."/>
            <person name="Tomita M."/>
            <person name="Numata K."/>
            <person name="Arakawa K."/>
        </authorList>
    </citation>
    <scope>NUCLEOTIDE SEQUENCE [LARGE SCALE GENOMIC DNA]</scope>
</reference>
<organism evidence="1 2">
    <name type="scientific">Eumeta variegata</name>
    <name type="common">Bagworm moth</name>
    <name type="synonym">Eumeta japonica</name>
    <dbReference type="NCBI Taxonomy" id="151549"/>
    <lineage>
        <taxon>Eukaryota</taxon>
        <taxon>Metazoa</taxon>
        <taxon>Ecdysozoa</taxon>
        <taxon>Arthropoda</taxon>
        <taxon>Hexapoda</taxon>
        <taxon>Insecta</taxon>
        <taxon>Pterygota</taxon>
        <taxon>Neoptera</taxon>
        <taxon>Endopterygota</taxon>
        <taxon>Lepidoptera</taxon>
        <taxon>Glossata</taxon>
        <taxon>Ditrysia</taxon>
        <taxon>Tineoidea</taxon>
        <taxon>Psychidae</taxon>
        <taxon>Oiketicinae</taxon>
        <taxon>Eumeta</taxon>
    </lineage>
</organism>
<name>A0A4C1W7N1_EUMVA</name>
<evidence type="ECO:0000313" key="1">
    <source>
        <dbReference type="EMBL" id="GBP47081.1"/>
    </source>
</evidence>
<protein>
    <submittedName>
        <fullName evidence="1">Uncharacterized protein</fullName>
    </submittedName>
</protein>
<gene>
    <name evidence="1" type="ORF">EVAR_96036_1</name>
</gene>
<dbReference type="Proteomes" id="UP000299102">
    <property type="component" value="Unassembled WGS sequence"/>
</dbReference>